<dbReference type="Proteomes" id="UP000319514">
    <property type="component" value="Unassembled WGS sequence"/>
</dbReference>
<reference evidence="1 2" key="1">
    <citation type="submission" date="2019-06" db="EMBL/GenBank/DDBJ databases">
        <title>Sequencing the genomes of 1000 actinobacteria strains.</title>
        <authorList>
            <person name="Klenk H.-P."/>
        </authorList>
    </citation>
    <scope>NUCLEOTIDE SEQUENCE [LARGE SCALE GENOMIC DNA]</scope>
    <source>
        <strain evidence="1 2">DSM 18082</strain>
    </source>
</reference>
<accession>A0A542ZI26</accession>
<comment type="caution">
    <text evidence="1">The sequence shown here is derived from an EMBL/GenBank/DDBJ whole genome shotgun (WGS) entry which is preliminary data.</text>
</comment>
<gene>
    <name evidence="1" type="ORF">FB474_1324</name>
</gene>
<proteinExistence type="predicted"/>
<protein>
    <recommendedName>
        <fullName evidence="3">DUF1990 domain-containing protein</fullName>
    </recommendedName>
</protein>
<evidence type="ECO:0000313" key="1">
    <source>
        <dbReference type="EMBL" id="TQL59949.1"/>
    </source>
</evidence>
<dbReference type="AlphaFoldDB" id="A0A542ZI26"/>
<sequence length="194" mass="21582">MLIDNELGTWERRVALARVVEAPPAATFGAIRRVDFLESPVVAVPNRARVLFDRVVRPGVADATVPARFGFEQLVAEDGGFHLLAEEPGEELVLGFVGRWWERGYGRIDWTPEEFRELHRPGCAVGAWGFAVMPYGRGGSVLVTDVRVRCTDDEARRHFQRYWALVGPFVTAMGRPVLRLVAREAERVSAPAAA</sequence>
<organism evidence="1 2">
    <name type="scientific">Oryzihumus leptocrescens</name>
    <dbReference type="NCBI Taxonomy" id="297536"/>
    <lineage>
        <taxon>Bacteria</taxon>
        <taxon>Bacillati</taxon>
        <taxon>Actinomycetota</taxon>
        <taxon>Actinomycetes</taxon>
        <taxon>Micrococcales</taxon>
        <taxon>Intrasporangiaceae</taxon>
        <taxon>Oryzihumus</taxon>
    </lineage>
</organism>
<name>A0A542ZI26_9MICO</name>
<dbReference type="EMBL" id="VFOQ01000001">
    <property type="protein sequence ID" value="TQL59949.1"/>
    <property type="molecule type" value="Genomic_DNA"/>
</dbReference>
<dbReference type="RefSeq" id="WP_141787902.1">
    <property type="nucleotide sequence ID" value="NZ_BAAAKX010000005.1"/>
</dbReference>
<dbReference type="OrthoDB" id="5464833at2"/>
<keyword evidence="2" id="KW-1185">Reference proteome</keyword>
<evidence type="ECO:0000313" key="2">
    <source>
        <dbReference type="Proteomes" id="UP000319514"/>
    </source>
</evidence>
<evidence type="ECO:0008006" key="3">
    <source>
        <dbReference type="Google" id="ProtNLM"/>
    </source>
</evidence>